<keyword evidence="2" id="KW-0677">Repeat</keyword>
<dbReference type="Gene3D" id="1.25.40.10">
    <property type="entry name" value="Tetratricopeptide repeat domain"/>
    <property type="match status" value="5"/>
</dbReference>
<organism evidence="5 6">
    <name type="scientific">Nepenthes gracilis</name>
    <name type="common">Slender pitcher plant</name>
    <dbReference type="NCBI Taxonomy" id="150966"/>
    <lineage>
        <taxon>Eukaryota</taxon>
        <taxon>Viridiplantae</taxon>
        <taxon>Streptophyta</taxon>
        <taxon>Embryophyta</taxon>
        <taxon>Tracheophyta</taxon>
        <taxon>Spermatophyta</taxon>
        <taxon>Magnoliopsida</taxon>
        <taxon>eudicotyledons</taxon>
        <taxon>Gunneridae</taxon>
        <taxon>Pentapetalae</taxon>
        <taxon>Caryophyllales</taxon>
        <taxon>Nepenthaceae</taxon>
        <taxon>Nepenthes</taxon>
    </lineage>
</organism>
<dbReference type="Pfam" id="PF20430">
    <property type="entry name" value="Eplus_motif"/>
    <property type="match status" value="1"/>
</dbReference>
<dbReference type="FunFam" id="1.25.40.10:FF:000351">
    <property type="entry name" value="Pentatricopeptide repeat-containing protein"/>
    <property type="match status" value="1"/>
</dbReference>
<dbReference type="PANTHER" id="PTHR24015">
    <property type="entry name" value="OS07G0578800 PROTEIN-RELATED"/>
    <property type="match status" value="1"/>
</dbReference>
<evidence type="ECO:0000259" key="4">
    <source>
        <dbReference type="Pfam" id="PF14432"/>
    </source>
</evidence>
<name>A0AAD3SPV2_NEPGR</name>
<protein>
    <recommendedName>
        <fullName evidence="4">DYW domain-containing protein</fullName>
    </recommendedName>
</protein>
<feature type="repeat" description="PPR" evidence="3">
    <location>
        <begin position="218"/>
        <end position="252"/>
    </location>
</feature>
<dbReference type="PANTHER" id="PTHR24015:SF2027">
    <property type="entry name" value="PENTACOTRIPEPTIDE-REPEAT REGION OF PRORP DOMAIN-CONTAINING PROTEIN"/>
    <property type="match status" value="1"/>
</dbReference>
<proteinExistence type="inferred from homology"/>
<dbReference type="Pfam" id="PF01535">
    <property type="entry name" value="PPR"/>
    <property type="match status" value="2"/>
</dbReference>
<evidence type="ECO:0000313" key="5">
    <source>
        <dbReference type="EMBL" id="GMH14679.1"/>
    </source>
</evidence>
<dbReference type="Pfam" id="PF20431">
    <property type="entry name" value="E_motif"/>
    <property type="match status" value="1"/>
</dbReference>
<dbReference type="InterPro" id="IPR032867">
    <property type="entry name" value="DYW_dom"/>
</dbReference>
<dbReference type="GO" id="GO:0003723">
    <property type="term" value="F:RNA binding"/>
    <property type="evidence" value="ECO:0007669"/>
    <property type="project" value="InterPro"/>
</dbReference>
<gene>
    <name evidence="5" type="ORF">Nepgr_016520</name>
</gene>
<feature type="domain" description="DYW" evidence="4">
    <location>
        <begin position="634"/>
        <end position="727"/>
    </location>
</feature>
<evidence type="ECO:0000313" key="6">
    <source>
        <dbReference type="Proteomes" id="UP001279734"/>
    </source>
</evidence>
<dbReference type="InterPro" id="IPR046849">
    <property type="entry name" value="E2_motif"/>
</dbReference>
<dbReference type="Proteomes" id="UP001279734">
    <property type="component" value="Unassembled WGS sequence"/>
</dbReference>
<accession>A0AAD3SPV2</accession>
<dbReference type="EMBL" id="BSYO01000014">
    <property type="protein sequence ID" value="GMH14679.1"/>
    <property type="molecule type" value="Genomic_DNA"/>
</dbReference>
<dbReference type="InterPro" id="IPR046960">
    <property type="entry name" value="PPR_At4g14850-like_plant"/>
</dbReference>
<reference evidence="5" key="1">
    <citation type="submission" date="2023-05" db="EMBL/GenBank/DDBJ databases">
        <title>Nepenthes gracilis genome sequencing.</title>
        <authorList>
            <person name="Fukushima K."/>
        </authorList>
    </citation>
    <scope>NUCLEOTIDE SEQUENCE</scope>
    <source>
        <strain evidence="5">SING2019-196</strain>
    </source>
</reference>
<evidence type="ECO:0000256" key="3">
    <source>
        <dbReference type="PROSITE-ProRule" id="PRU00708"/>
    </source>
</evidence>
<dbReference type="Pfam" id="PF13041">
    <property type="entry name" value="PPR_2"/>
    <property type="match status" value="3"/>
</dbReference>
<comment type="caution">
    <text evidence="5">The sequence shown here is derived from an EMBL/GenBank/DDBJ whole genome shotgun (WGS) entry which is preliminary data.</text>
</comment>
<dbReference type="FunFam" id="1.25.40.10:FF:000090">
    <property type="entry name" value="Pentatricopeptide repeat-containing protein, chloroplastic"/>
    <property type="match status" value="1"/>
</dbReference>
<feature type="repeat" description="PPR" evidence="3">
    <location>
        <begin position="420"/>
        <end position="454"/>
    </location>
</feature>
<evidence type="ECO:0000256" key="2">
    <source>
        <dbReference type="ARBA" id="ARBA00022737"/>
    </source>
</evidence>
<feature type="repeat" description="PPR" evidence="3">
    <location>
        <begin position="319"/>
        <end position="353"/>
    </location>
</feature>
<dbReference type="NCBIfam" id="TIGR00756">
    <property type="entry name" value="PPR"/>
    <property type="match status" value="3"/>
</dbReference>
<dbReference type="AlphaFoldDB" id="A0AAD3SPV2"/>
<comment type="similarity">
    <text evidence="1">Belongs to the PPR family. PCMP-H subfamily.</text>
</comment>
<dbReference type="InterPro" id="IPR011990">
    <property type="entry name" value="TPR-like_helical_dom_sf"/>
</dbReference>
<dbReference type="InterPro" id="IPR002885">
    <property type="entry name" value="PPR_rpt"/>
</dbReference>
<evidence type="ECO:0000256" key="1">
    <source>
        <dbReference type="ARBA" id="ARBA00006643"/>
    </source>
</evidence>
<dbReference type="InterPro" id="IPR046848">
    <property type="entry name" value="E_motif"/>
</dbReference>
<sequence length="727" mass="81523">MPVFIAGFPQLLRFKRTVKTSIFIPTQHHQALHRKDITFAVQRQPTNFKEASEFYISLIKECIASKSIAQVRKIQLHMMGCGFPHLSLGNKLIDAFLKCGGVADARVLFDELPQRHIVVWNSMIAGYVRHNMGEEAIHLYKRMHFEGVFPDDFTLSSVFKVFSDLGLVSEGRQTHGHAVVLGLGASNAFVGSALVDMYAKFGKMRDSRLVADRVVEKDVVLFTALIVGYGQHGEDGEALEVFGSMIKQGVKANDYTFSSVLVSCGNLEDICVGKVVHGLTIKSGFESAIASQTSALTMYSKCGLIDESLRAFELMVTPNLVSWTSLIVGLVHNSRQEIALSKFRQMICSSVTPNSFTLSAALVACSSLAMLDQGKQIHNIIMKLGLDQQKFIGAALVDLYGKCGCVEFARLAYDSLFEIDVVPVNAMMYAYAQSGFGLEALELFYSMKDKGLEPNDVTLVSILSACNNSRFVDEGRRIFSSLRSNQNIKLTQEHYACMVDLLGRAGRLQEAEMLINEVESPDVILWRILLSACRIHGDLAVANRIINRVLELSPRDEGTLVLSSNIYASTGNWAQVLEMKTSMRDARLKKSPAMSWVDIDSTFHTFKAGDWSHPRSKEIKEMLEELSVKVKHLGYVPDTRFILQDLDENEKERSLCYHSERLAIAFSLWRTYQKTTCIRVYKNLRVCGDCHTWIKLVSKVIAREIIARDAKRFHHFKDGFCSCGDYW</sequence>
<dbReference type="FunFam" id="1.25.40.10:FF:000285">
    <property type="entry name" value="Pentatricopeptide repeat-containing protein, chloroplastic"/>
    <property type="match status" value="1"/>
</dbReference>
<keyword evidence="6" id="KW-1185">Reference proteome</keyword>
<dbReference type="PROSITE" id="PS51375">
    <property type="entry name" value="PPR"/>
    <property type="match status" value="4"/>
</dbReference>
<dbReference type="Pfam" id="PF14432">
    <property type="entry name" value="DYW_deaminase"/>
    <property type="match status" value="1"/>
</dbReference>
<dbReference type="GO" id="GO:0009451">
    <property type="term" value="P:RNA modification"/>
    <property type="evidence" value="ECO:0007669"/>
    <property type="project" value="InterPro"/>
</dbReference>
<feature type="repeat" description="PPR" evidence="3">
    <location>
        <begin position="116"/>
        <end position="150"/>
    </location>
</feature>
<dbReference type="GO" id="GO:0008270">
    <property type="term" value="F:zinc ion binding"/>
    <property type="evidence" value="ECO:0007669"/>
    <property type="project" value="InterPro"/>
</dbReference>